<evidence type="ECO:0000259" key="1">
    <source>
        <dbReference type="Pfam" id="PF22768"/>
    </source>
</evidence>
<dbReference type="Proteomes" id="UP000294513">
    <property type="component" value="Unassembled WGS sequence"/>
</dbReference>
<name>A0A4R5BZ83_9ACTN</name>
<feature type="domain" description="Siphovirus-type tail component C-terminal" evidence="1">
    <location>
        <begin position="202"/>
        <end position="300"/>
    </location>
</feature>
<keyword evidence="3" id="KW-1185">Reference proteome</keyword>
<dbReference type="Gene3D" id="2.60.120.860">
    <property type="match status" value="1"/>
</dbReference>
<sequence length="304" mass="32172">MTVETLDAEAQFTAEPGALITRDGQIEWAGTLLGSGTPYRWLELTGWEDTPGLDSGSVLRPDRHGAWPGRQLAQERVITWSARISAPSPAEFGGLVTALRRATALLDDGQERALVIRAKGGETLLTWATLTSRIVPNDRQAGIGRGTATIQWTASDPRRYAPAEQTVSIPQPTAGAGLIYPLTYPLDYGTASETGVRTVEVGGDTPTSPVVTFYGPCTGPRLTVVETGRSIGFDVPLVAGETLVVDTANGSVELDGADRFNTLTAASVPIEDLTLIPGIQTLTFRASTYGGGASCDITWRDATL</sequence>
<dbReference type="Pfam" id="PF22768">
    <property type="entry name" value="SPP1_Dit"/>
    <property type="match status" value="1"/>
</dbReference>
<organism evidence="2 3">
    <name type="scientific">Actinomadura rubrisoli</name>
    <dbReference type="NCBI Taxonomy" id="2530368"/>
    <lineage>
        <taxon>Bacteria</taxon>
        <taxon>Bacillati</taxon>
        <taxon>Actinomycetota</taxon>
        <taxon>Actinomycetes</taxon>
        <taxon>Streptosporangiales</taxon>
        <taxon>Thermomonosporaceae</taxon>
        <taxon>Actinomadura</taxon>
    </lineage>
</organism>
<dbReference type="OrthoDB" id="5182475at2"/>
<comment type="caution">
    <text evidence="2">The sequence shown here is derived from an EMBL/GenBank/DDBJ whole genome shotgun (WGS) entry which is preliminary data.</text>
</comment>
<reference evidence="2 3" key="1">
    <citation type="submission" date="2019-03" db="EMBL/GenBank/DDBJ databases">
        <title>Draft genome sequences of novel Actinobacteria.</title>
        <authorList>
            <person name="Sahin N."/>
            <person name="Ay H."/>
            <person name="Saygin H."/>
        </authorList>
    </citation>
    <scope>NUCLEOTIDE SEQUENCE [LARGE SCALE GENOMIC DNA]</scope>
    <source>
        <strain evidence="2 3">H3C3</strain>
    </source>
</reference>
<dbReference type="RefSeq" id="WP_131892670.1">
    <property type="nucleotide sequence ID" value="NZ_SMKU01000049.1"/>
</dbReference>
<accession>A0A4R5BZ83</accession>
<dbReference type="AlphaFoldDB" id="A0A4R5BZ83"/>
<evidence type="ECO:0000313" key="2">
    <source>
        <dbReference type="EMBL" id="TDD90770.1"/>
    </source>
</evidence>
<protein>
    <submittedName>
        <fullName evidence="2">Phage tail protein</fullName>
    </submittedName>
</protein>
<evidence type="ECO:0000313" key="3">
    <source>
        <dbReference type="Proteomes" id="UP000294513"/>
    </source>
</evidence>
<proteinExistence type="predicted"/>
<gene>
    <name evidence="2" type="ORF">E1298_12780</name>
</gene>
<dbReference type="EMBL" id="SMKU01000049">
    <property type="protein sequence ID" value="TDD90770.1"/>
    <property type="molecule type" value="Genomic_DNA"/>
</dbReference>
<dbReference type="InterPro" id="IPR054738">
    <property type="entry name" value="Siphovirus-type_tail_C"/>
</dbReference>